<reference evidence="1" key="1">
    <citation type="submission" date="2019-08" db="EMBL/GenBank/DDBJ databases">
        <authorList>
            <person name="Kucharzyk K."/>
            <person name="Murdoch R.W."/>
            <person name="Higgins S."/>
            <person name="Loffler F."/>
        </authorList>
    </citation>
    <scope>NUCLEOTIDE SEQUENCE</scope>
</reference>
<organism evidence="1">
    <name type="scientific">bioreactor metagenome</name>
    <dbReference type="NCBI Taxonomy" id="1076179"/>
    <lineage>
        <taxon>unclassified sequences</taxon>
        <taxon>metagenomes</taxon>
        <taxon>ecological metagenomes</taxon>
    </lineage>
</organism>
<comment type="caution">
    <text evidence="1">The sequence shown here is derived from an EMBL/GenBank/DDBJ whole genome shotgun (WGS) entry which is preliminary data.</text>
</comment>
<accession>A0A645F254</accession>
<evidence type="ECO:0000313" key="1">
    <source>
        <dbReference type="EMBL" id="MPN08361.1"/>
    </source>
</evidence>
<gene>
    <name evidence="1" type="ORF">SDC9_155643</name>
</gene>
<proteinExistence type="predicted"/>
<sequence>MHVVAGVATGGKAHRARFHHTAGRAQVVHAVDGLHLQNGACGVHLHAQRARLTHVGERELERVHADAVGLMHGAKAVRIIHPVALHLLLGKHPGVIAEYVAHQLGFAAQKVHLLVAVGDVEMTSRLRLAFGELGHQVLECLKAFADFSIQLECCLFAITGDPA</sequence>
<dbReference type="EMBL" id="VSSQ01054406">
    <property type="protein sequence ID" value="MPN08361.1"/>
    <property type="molecule type" value="Genomic_DNA"/>
</dbReference>
<name>A0A645F254_9ZZZZ</name>
<dbReference type="AlphaFoldDB" id="A0A645F254"/>
<protein>
    <submittedName>
        <fullName evidence="1">Uncharacterized protein</fullName>
    </submittedName>
</protein>